<dbReference type="Proteomes" id="UP000298355">
    <property type="component" value="Unassembled WGS sequence"/>
</dbReference>
<comment type="caution">
    <text evidence="1">The sequence shown here is derived from an EMBL/GenBank/DDBJ whole genome shotgun (WGS) entry which is preliminary data.</text>
</comment>
<organism evidence="1 2">
    <name type="scientific">Cryobacterium breve</name>
    <dbReference type="NCBI Taxonomy" id="1259258"/>
    <lineage>
        <taxon>Bacteria</taxon>
        <taxon>Bacillati</taxon>
        <taxon>Actinomycetota</taxon>
        <taxon>Actinomycetes</taxon>
        <taxon>Micrococcales</taxon>
        <taxon>Microbacteriaceae</taxon>
        <taxon>Cryobacterium</taxon>
    </lineage>
</organism>
<reference evidence="1 2" key="1">
    <citation type="submission" date="2019-03" db="EMBL/GenBank/DDBJ databases">
        <title>Genomics of glacier-inhabiting Cryobacterium strains.</title>
        <authorList>
            <person name="Liu Q."/>
            <person name="Xin Y.-H."/>
        </authorList>
    </citation>
    <scope>NUCLEOTIDE SEQUENCE [LARGE SCALE GENOMIC DNA]</scope>
    <source>
        <strain evidence="1 2">TMT4-23</strain>
    </source>
</reference>
<protein>
    <submittedName>
        <fullName evidence="1">Thioredoxin family protein</fullName>
    </submittedName>
</protein>
<proteinExistence type="predicted"/>
<name>A0ABY2IZR9_9MICO</name>
<sequence length="106" mass="11365">MEITLQYFDGCPNWLVAAERLAIIAAEQPDVIVKRRLVGNVDDAEAIHFRGSPSILVGALDLFPDPSAAVGLSCRIYATSAGFAGAPTLDQMRTAIAAKRVRIEPL</sequence>
<gene>
    <name evidence="1" type="ORF">E3O65_11580</name>
</gene>
<evidence type="ECO:0000313" key="2">
    <source>
        <dbReference type="Proteomes" id="UP000298355"/>
    </source>
</evidence>
<accession>A0ABY2IZR9</accession>
<evidence type="ECO:0000313" key="1">
    <source>
        <dbReference type="EMBL" id="TFC97420.1"/>
    </source>
</evidence>
<dbReference type="EMBL" id="SOGJ01000023">
    <property type="protein sequence ID" value="TFC97420.1"/>
    <property type="molecule type" value="Genomic_DNA"/>
</dbReference>
<keyword evidence="2" id="KW-1185">Reference proteome</keyword>